<protein>
    <submittedName>
        <fullName evidence="2">L-fuco-beta-pyranose dehydrogenase</fullName>
        <ecNumber evidence="2">1.1.1.122</ecNumber>
    </submittedName>
</protein>
<dbReference type="EMBL" id="CADCTK010000594">
    <property type="protein sequence ID" value="CAA9266342.1"/>
    <property type="molecule type" value="Genomic_DNA"/>
</dbReference>
<organism evidence="2">
    <name type="scientific">uncultured Chloroflexia bacterium</name>
    <dbReference type="NCBI Taxonomy" id="1672391"/>
    <lineage>
        <taxon>Bacteria</taxon>
        <taxon>Bacillati</taxon>
        <taxon>Chloroflexota</taxon>
        <taxon>Chloroflexia</taxon>
        <taxon>environmental samples</taxon>
    </lineage>
</organism>
<name>A0A6J4J3W4_9CHLR</name>
<dbReference type="PANTHER" id="PTHR42686">
    <property type="entry name" value="GH17980P-RELATED"/>
    <property type="match status" value="1"/>
</dbReference>
<reference evidence="2" key="1">
    <citation type="submission" date="2020-02" db="EMBL/GenBank/DDBJ databases">
        <authorList>
            <person name="Meier V. D."/>
        </authorList>
    </citation>
    <scope>NUCLEOTIDE SEQUENCE</scope>
    <source>
        <strain evidence="2">AVDCRST_MAG26</strain>
    </source>
</reference>
<dbReference type="GO" id="GO:0047834">
    <property type="term" value="F:D-threo-aldose 1-dehydrogenase activity"/>
    <property type="evidence" value="ECO:0007669"/>
    <property type="project" value="UniProtKB-EC"/>
</dbReference>
<dbReference type="CDD" id="cd19152">
    <property type="entry name" value="AKR_AKR15A"/>
    <property type="match status" value="1"/>
</dbReference>
<dbReference type="Gene3D" id="3.20.20.100">
    <property type="entry name" value="NADP-dependent oxidoreductase domain"/>
    <property type="match status" value="1"/>
</dbReference>
<dbReference type="PANTHER" id="PTHR42686:SF1">
    <property type="entry name" value="GH17980P-RELATED"/>
    <property type="match status" value="1"/>
</dbReference>
<dbReference type="InterPro" id="IPR023210">
    <property type="entry name" value="NADP_OxRdtase_dom"/>
</dbReference>
<dbReference type="Pfam" id="PF00248">
    <property type="entry name" value="Aldo_ket_red"/>
    <property type="match status" value="1"/>
</dbReference>
<dbReference type="InterPro" id="IPR036812">
    <property type="entry name" value="NAD(P)_OxRdtase_dom_sf"/>
</dbReference>
<proteinExistence type="predicted"/>
<dbReference type="AlphaFoldDB" id="A0A6J4J3W4"/>
<accession>A0A6J4J3W4</accession>
<dbReference type="SUPFAM" id="SSF51430">
    <property type="entry name" value="NAD(P)-linked oxidoreductase"/>
    <property type="match status" value="1"/>
</dbReference>
<gene>
    <name evidence="2" type="ORF">AVDCRST_MAG26-2582</name>
</gene>
<sequence>MILACGSKSRLAAKTPGGCDQGQGNLHYLPGKDNFIRAQSGHKRYMEKQIVGEVAQARAMQRVRVGRSNLEITRFGLGTVPLGGKYQPISDEQALETVRSALDAGINWFDTAPRYGFGLAEQRLGKALTGVPRGRYLLATKVGWRVSPEGINTPDFSRDGVRRSVEASLRRLGVEHVDILHIHDADDHYRAALDEVFPVLAEMRAQGLVRAISAGMNQWEMLADFAREADFDCFLLAGRYTLLEQGALETFLPLCQERKIGVLVGGVLNSGILGTGARSGALYNYRAAPLTILERVARIEAVCARHGVPLHVAALQFPLAHPAVTSIVVGAGSPDEVKANVAALDAALPDDLWVELQAEGLLHPAAPTP</sequence>
<evidence type="ECO:0000313" key="2">
    <source>
        <dbReference type="EMBL" id="CAA9266342.1"/>
    </source>
</evidence>
<keyword evidence="2" id="KW-0560">Oxidoreductase</keyword>
<dbReference type="GO" id="GO:0005829">
    <property type="term" value="C:cytosol"/>
    <property type="evidence" value="ECO:0007669"/>
    <property type="project" value="TreeGrafter"/>
</dbReference>
<dbReference type="EC" id="1.1.1.122" evidence="2"/>
<evidence type="ECO:0000259" key="1">
    <source>
        <dbReference type="Pfam" id="PF00248"/>
    </source>
</evidence>
<feature type="domain" description="NADP-dependent oxidoreductase" evidence="1">
    <location>
        <begin position="76"/>
        <end position="356"/>
    </location>
</feature>
<dbReference type="InterPro" id="IPR020471">
    <property type="entry name" value="AKR"/>
</dbReference>